<proteinExistence type="predicted"/>
<keyword evidence="3" id="KW-1185">Reference proteome</keyword>
<accession>A0AA51R3Q6</accession>
<evidence type="ECO:0000313" key="1">
    <source>
        <dbReference type="EMBL" id="MDQ5770249.1"/>
    </source>
</evidence>
<name>A0AA51R3Q6_9GAMM</name>
<organism evidence="2">
    <name type="scientific">Thiothrix subterranea</name>
    <dbReference type="NCBI Taxonomy" id="2735563"/>
    <lineage>
        <taxon>Bacteria</taxon>
        <taxon>Pseudomonadati</taxon>
        <taxon>Pseudomonadota</taxon>
        <taxon>Gammaproteobacteria</taxon>
        <taxon>Thiotrichales</taxon>
        <taxon>Thiotrichaceae</taxon>
        <taxon>Thiothrix</taxon>
    </lineage>
</organism>
<dbReference type="AlphaFoldDB" id="A0AA51R3Q6"/>
<evidence type="ECO:0000313" key="3">
    <source>
        <dbReference type="Proteomes" id="UP001223336"/>
    </source>
</evidence>
<protein>
    <submittedName>
        <fullName evidence="2">Uncharacterized protein</fullName>
    </submittedName>
</protein>
<dbReference type="Proteomes" id="UP001223336">
    <property type="component" value="Unassembled WGS sequence"/>
</dbReference>
<reference evidence="2 3" key="1">
    <citation type="submission" date="2023-08" db="EMBL/GenBank/DDBJ databases">
        <title>New molecular markers tilS and rpoB for phylogenetic and monitoring studies of the genus Thiothrix biodiversity.</title>
        <authorList>
            <person name="Ravin N.V."/>
            <person name="Smolyakov D."/>
            <person name="Markov N.D."/>
            <person name="Beletsky A.V."/>
            <person name="Mardanov A.V."/>
            <person name="Rudenko T.S."/>
            <person name="Grabovich M.Y."/>
        </authorList>
    </citation>
    <scope>NUCLEOTIDE SEQUENCE</scope>
    <source>
        <strain evidence="2">DNT52</strain>
        <strain evidence="1 3">H33</strain>
    </source>
</reference>
<sequence>MVQQQTGRNQWDGELGAKEREDFLTLPEWHRKMFLNFPCPLDTTNIERIRKSLSAVNNGNDEVI</sequence>
<dbReference type="EMBL" id="CP133217">
    <property type="protein sequence ID" value="WML85790.1"/>
    <property type="molecule type" value="Genomic_DNA"/>
</dbReference>
<gene>
    <name evidence="1" type="ORF">RCC75_17055</name>
    <name evidence="2" type="ORF">RCG00_15975</name>
</gene>
<evidence type="ECO:0000313" key="2">
    <source>
        <dbReference type="EMBL" id="WML85790.1"/>
    </source>
</evidence>
<dbReference type="Proteomes" id="UP001229862">
    <property type="component" value="Chromosome"/>
</dbReference>
<dbReference type="EMBL" id="JAVFKN010000028">
    <property type="protein sequence ID" value="MDQ5770249.1"/>
    <property type="molecule type" value="Genomic_DNA"/>
</dbReference>
<dbReference type="RefSeq" id="WP_308136002.1">
    <property type="nucleotide sequence ID" value="NZ_CP133197.1"/>
</dbReference>